<dbReference type="PANTHER" id="PTHR30298:SF0">
    <property type="entry name" value="PROTEIN YBFL-RELATED"/>
    <property type="match status" value="1"/>
</dbReference>
<evidence type="ECO:0000313" key="4">
    <source>
        <dbReference type="Proteomes" id="UP000297540"/>
    </source>
</evidence>
<dbReference type="InterPro" id="IPR032806">
    <property type="entry name" value="YbfD_N"/>
</dbReference>
<dbReference type="PANTHER" id="PTHR30298">
    <property type="entry name" value="H REPEAT-ASSOCIATED PREDICTED TRANSPOSASE"/>
    <property type="match status" value="1"/>
</dbReference>
<dbReference type="GO" id="GO:0003677">
    <property type="term" value="F:DNA binding"/>
    <property type="evidence" value="ECO:0007669"/>
    <property type="project" value="InterPro"/>
</dbReference>
<protein>
    <submittedName>
        <fullName evidence="3">ISAs1 family transposase</fullName>
    </submittedName>
</protein>
<reference evidence="3 4" key="1">
    <citation type="journal article" date="2017" name="Int. J. Syst. Evol. Microbiol.">
        <title>Mucilaginibacterpsychrotolerans sp. nov., isolated from peatlands.</title>
        <authorList>
            <person name="Deng Y."/>
            <person name="Shen L."/>
            <person name="Xu B."/>
            <person name="Liu Y."/>
            <person name="Gu Z."/>
            <person name="Liu H."/>
            <person name="Zhou Y."/>
        </authorList>
    </citation>
    <scope>NUCLEOTIDE SEQUENCE [LARGE SCALE GENOMIC DNA]</scope>
    <source>
        <strain evidence="3 4">NH7-4</strain>
    </source>
</reference>
<dbReference type="GO" id="GO:0006313">
    <property type="term" value="P:DNA transposition"/>
    <property type="evidence" value="ECO:0007669"/>
    <property type="project" value="InterPro"/>
</dbReference>
<name>A0A4Y8SE02_9SPHI</name>
<proteinExistence type="predicted"/>
<dbReference type="EMBL" id="SOZE01000011">
    <property type="protein sequence ID" value="TFF37259.1"/>
    <property type="molecule type" value="Genomic_DNA"/>
</dbReference>
<dbReference type="InterPro" id="IPR051698">
    <property type="entry name" value="Transposase_11-like"/>
</dbReference>
<dbReference type="InterPro" id="IPR002559">
    <property type="entry name" value="Transposase_11"/>
</dbReference>
<dbReference type="Pfam" id="PF01609">
    <property type="entry name" value="DDE_Tnp_1"/>
    <property type="match status" value="1"/>
</dbReference>
<dbReference type="NCBIfam" id="NF033564">
    <property type="entry name" value="transpos_ISAs1"/>
    <property type="match status" value="1"/>
</dbReference>
<dbReference type="Pfam" id="PF13808">
    <property type="entry name" value="DDE_Tnp_1_assoc"/>
    <property type="match status" value="1"/>
</dbReference>
<gene>
    <name evidence="3" type="ORF">E2R66_12545</name>
</gene>
<evidence type="ECO:0000313" key="3">
    <source>
        <dbReference type="EMBL" id="TFF37259.1"/>
    </source>
</evidence>
<feature type="domain" description="Transposase IS4-like" evidence="1">
    <location>
        <begin position="121"/>
        <end position="352"/>
    </location>
</feature>
<sequence length="386" mass="44090">MFFCKKNMETSFHKHFRWIPDPRRGNHKLHNLVEVLLLSVIAVICGAESWYDMEAFGNDKKEFLKQFLSLEHGIPSHDTFNRVFMVIDVRLFERAFRAWTAELSQVLAAQKQVRDEGPVEKTIIAIDVKSVRKSACRQQGLGALHLVSAWSAHNQLVLGQYKVADKSNEITAIPELLSLLDIKDSVVTIDAMGTQKKIAEQIITAQGDYILSLKENQGALYEQVTSLFNSYKEDSYSQSHDKGHGRIEIRTCKVIQQLNWLDEKEHLTKLSSIIKISSERIIGEKSSLQDRYYISSLPADAAWFNSSVRSHWGIENHLHWQLDVGFGEDYNTTRNGQAAQNLALVRKMAINILKADKTSKLSLKARRLKAGWNENYLIKILANDFF</sequence>
<dbReference type="Proteomes" id="UP000297540">
    <property type="component" value="Unassembled WGS sequence"/>
</dbReference>
<dbReference type="InterPro" id="IPR047647">
    <property type="entry name" value="ISAs1_transpos"/>
</dbReference>
<evidence type="ECO:0000259" key="1">
    <source>
        <dbReference type="Pfam" id="PF01609"/>
    </source>
</evidence>
<evidence type="ECO:0000259" key="2">
    <source>
        <dbReference type="Pfam" id="PF13808"/>
    </source>
</evidence>
<organism evidence="3 4">
    <name type="scientific">Mucilaginibacter psychrotolerans</name>
    <dbReference type="NCBI Taxonomy" id="1524096"/>
    <lineage>
        <taxon>Bacteria</taxon>
        <taxon>Pseudomonadati</taxon>
        <taxon>Bacteroidota</taxon>
        <taxon>Sphingobacteriia</taxon>
        <taxon>Sphingobacteriales</taxon>
        <taxon>Sphingobacteriaceae</taxon>
        <taxon>Mucilaginibacter</taxon>
    </lineage>
</organism>
<dbReference type="AlphaFoldDB" id="A0A4Y8SE02"/>
<dbReference type="GO" id="GO:0004803">
    <property type="term" value="F:transposase activity"/>
    <property type="evidence" value="ECO:0007669"/>
    <property type="project" value="InterPro"/>
</dbReference>
<keyword evidence="4" id="KW-1185">Reference proteome</keyword>
<accession>A0A4Y8SE02</accession>
<feature type="domain" description="H repeat-associated protein N-terminal" evidence="2">
    <location>
        <begin position="14"/>
        <end position="100"/>
    </location>
</feature>
<comment type="caution">
    <text evidence="3">The sequence shown here is derived from an EMBL/GenBank/DDBJ whole genome shotgun (WGS) entry which is preliminary data.</text>
</comment>